<dbReference type="AlphaFoldDB" id="A0A1E5T6E4"/>
<evidence type="ECO:0000259" key="1">
    <source>
        <dbReference type="Pfam" id="PF13568"/>
    </source>
</evidence>
<evidence type="ECO:0000313" key="3">
    <source>
        <dbReference type="Proteomes" id="UP000095552"/>
    </source>
</evidence>
<dbReference type="OrthoDB" id="978236at2"/>
<sequence>MYLFILSNMKKYIISAILVAMLGQLSIAQDYRIGIKLGPTLSLSRTSTDGNSTSIERDGSAVKFLIGAFVDLPFKENYHFHTGINFASKTTRVSVTDASVLAGRPVSERYDHEYLQIPLLLKLYTNEVVLDTRAFFNFGVVPELRLNTDNESNAVELVREFRSFDLSGNFGGGLEHSIGVNTRVYASLNYYLGFLNQVKTQNALYDDFQIKSNLFSLELGIKF</sequence>
<comment type="caution">
    <text evidence="2">The sequence shown here is derived from an EMBL/GenBank/DDBJ whole genome shotgun (WGS) entry which is preliminary data.</text>
</comment>
<keyword evidence="3" id="KW-1185">Reference proteome</keyword>
<protein>
    <recommendedName>
        <fullName evidence="1">Outer membrane protein beta-barrel domain-containing protein</fullName>
    </recommendedName>
</protein>
<dbReference type="InterPro" id="IPR025665">
    <property type="entry name" value="Beta-barrel_OMP_2"/>
</dbReference>
<feature type="domain" description="Outer membrane protein beta-barrel" evidence="1">
    <location>
        <begin position="28"/>
        <end position="189"/>
    </location>
</feature>
<dbReference type="Pfam" id="PF13568">
    <property type="entry name" value="OMP_b-brl_2"/>
    <property type="match status" value="1"/>
</dbReference>
<dbReference type="STRING" id="1563681.BFP71_04720"/>
<dbReference type="Proteomes" id="UP000095552">
    <property type="component" value="Unassembled WGS sequence"/>
</dbReference>
<accession>A0A1E5T6E4</accession>
<gene>
    <name evidence="2" type="ORF">BFP71_04720</name>
</gene>
<organism evidence="2 3">
    <name type="scientific">Roseivirga misakiensis</name>
    <dbReference type="NCBI Taxonomy" id="1563681"/>
    <lineage>
        <taxon>Bacteria</taxon>
        <taxon>Pseudomonadati</taxon>
        <taxon>Bacteroidota</taxon>
        <taxon>Cytophagia</taxon>
        <taxon>Cytophagales</taxon>
        <taxon>Roseivirgaceae</taxon>
        <taxon>Roseivirga</taxon>
    </lineage>
</organism>
<proteinExistence type="predicted"/>
<evidence type="ECO:0000313" key="2">
    <source>
        <dbReference type="EMBL" id="OEK06964.1"/>
    </source>
</evidence>
<reference evidence="2 3" key="1">
    <citation type="submission" date="2016-08" db="EMBL/GenBank/DDBJ databases">
        <title>Draft genome of Fabibacter sp. strain SK-8.</title>
        <authorList>
            <person name="Wong S.-K."/>
            <person name="Hamasaki K."/>
            <person name="Yoshizawa S."/>
        </authorList>
    </citation>
    <scope>NUCLEOTIDE SEQUENCE [LARGE SCALE GENOMIC DNA]</scope>
    <source>
        <strain evidence="2 3">SK-8</strain>
    </source>
</reference>
<name>A0A1E5T6E4_9BACT</name>
<dbReference type="EMBL" id="MDGQ01000003">
    <property type="protein sequence ID" value="OEK06964.1"/>
    <property type="molecule type" value="Genomic_DNA"/>
</dbReference>